<keyword evidence="2" id="KW-1185">Reference proteome</keyword>
<dbReference type="PANTHER" id="PTHR45913">
    <property type="entry name" value="EPM2A-INTERACTING PROTEIN 1"/>
    <property type="match status" value="1"/>
</dbReference>
<dbReference type="EMBL" id="JBJQND010000017">
    <property type="protein sequence ID" value="KAL3841361.1"/>
    <property type="molecule type" value="Genomic_DNA"/>
</dbReference>
<reference evidence="1 2" key="1">
    <citation type="submission" date="2024-11" db="EMBL/GenBank/DDBJ databases">
        <title>Chromosome-level genome assembly of the freshwater bivalve Anodonta woodiana.</title>
        <authorList>
            <person name="Chen X."/>
        </authorList>
    </citation>
    <scope>NUCLEOTIDE SEQUENCE [LARGE SCALE GENOMIC DNA]</scope>
    <source>
        <strain evidence="1">MN2024</strain>
        <tissue evidence="1">Gills</tissue>
    </source>
</reference>
<dbReference type="PANTHER" id="PTHR45913:SF5">
    <property type="entry name" value="GENERAL TRANSCRIPTION FACTOR II-I REPEAT DOMAIN-CONTAINING PROTEIN 2A-LIKE PROTEIN"/>
    <property type="match status" value="1"/>
</dbReference>
<gene>
    <name evidence="1" type="ORF">ACJMK2_019519</name>
</gene>
<sequence length="95" mass="11230">MLHVVSVVVKTVNFIRARSLNHRMFNAFFLEETDVEFLDLPYHTEVRWLSPSIVLVKLYALRNEICSFMKTKDSPFTQLKDESWLQDLSFLSDMT</sequence>
<evidence type="ECO:0000313" key="2">
    <source>
        <dbReference type="Proteomes" id="UP001634394"/>
    </source>
</evidence>
<evidence type="ECO:0000313" key="1">
    <source>
        <dbReference type="EMBL" id="KAL3841361.1"/>
    </source>
</evidence>
<organism evidence="1 2">
    <name type="scientific">Sinanodonta woodiana</name>
    <name type="common">Chinese pond mussel</name>
    <name type="synonym">Anodonta woodiana</name>
    <dbReference type="NCBI Taxonomy" id="1069815"/>
    <lineage>
        <taxon>Eukaryota</taxon>
        <taxon>Metazoa</taxon>
        <taxon>Spiralia</taxon>
        <taxon>Lophotrochozoa</taxon>
        <taxon>Mollusca</taxon>
        <taxon>Bivalvia</taxon>
        <taxon>Autobranchia</taxon>
        <taxon>Heteroconchia</taxon>
        <taxon>Palaeoheterodonta</taxon>
        <taxon>Unionida</taxon>
        <taxon>Unionoidea</taxon>
        <taxon>Unionidae</taxon>
        <taxon>Unioninae</taxon>
        <taxon>Sinanodonta</taxon>
    </lineage>
</organism>
<name>A0ABD3TXD6_SINWO</name>
<comment type="caution">
    <text evidence="1">The sequence shown here is derived from an EMBL/GenBank/DDBJ whole genome shotgun (WGS) entry which is preliminary data.</text>
</comment>
<dbReference type="AlphaFoldDB" id="A0ABD3TXD6"/>
<accession>A0ABD3TXD6</accession>
<protein>
    <submittedName>
        <fullName evidence="1">Uncharacterized protein</fullName>
    </submittedName>
</protein>
<dbReference type="Proteomes" id="UP001634394">
    <property type="component" value="Unassembled WGS sequence"/>
</dbReference>
<proteinExistence type="predicted"/>